<dbReference type="Proteomes" id="UP000324101">
    <property type="component" value="Chromosome"/>
</dbReference>
<feature type="compositionally biased region" description="Pro residues" evidence="1">
    <location>
        <begin position="237"/>
        <end position="252"/>
    </location>
</feature>
<dbReference type="RefSeq" id="WP_150260915.1">
    <property type="nucleotide sequence ID" value="NZ_CP029189.1"/>
</dbReference>
<feature type="region of interest" description="Disordered" evidence="1">
    <location>
        <begin position="237"/>
        <end position="260"/>
    </location>
</feature>
<accession>A0A5P2DS42</accession>
<evidence type="ECO:0000313" key="2">
    <source>
        <dbReference type="EMBL" id="QES58005.1"/>
    </source>
</evidence>
<dbReference type="EMBL" id="CP029189">
    <property type="protein sequence ID" value="QES58005.1"/>
    <property type="molecule type" value="Genomic_DNA"/>
</dbReference>
<reference evidence="2 3" key="1">
    <citation type="submission" date="2018-05" db="EMBL/GenBank/DDBJ databases">
        <title>Streptomyces venezuelae.</title>
        <authorList>
            <person name="Kim W."/>
            <person name="Lee N."/>
            <person name="Cho B.-K."/>
        </authorList>
    </citation>
    <scope>NUCLEOTIDE SEQUENCE [LARGE SCALE GENOMIC DNA]</scope>
    <source>
        <strain evidence="2 3">ATCC 21018</strain>
    </source>
</reference>
<protein>
    <submittedName>
        <fullName evidence="2">Uncharacterized protein</fullName>
    </submittedName>
</protein>
<gene>
    <name evidence="2" type="ORF">DEJ51_30830</name>
</gene>
<proteinExistence type="predicted"/>
<evidence type="ECO:0000313" key="3">
    <source>
        <dbReference type="Proteomes" id="UP000324101"/>
    </source>
</evidence>
<dbReference type="OrthoDB" id="4225175at2"/>
<sequence>MPTARADLSLFASALATRLPGQWTSEYQQHPTYPDQFATIERLWNRGHVEYIVSQYVLGHEAVLHGPDGQHLYVTDRPLRPGQFVVAPLGPDIEPHHFVGVEEPNGIAVPNDPVRAAAHIARRLLPRYEAARDAVRRSLVNHPESPHRKAPPQVDRTLTLTWYEDGALGAPYKDVPEEARETLYVHGFQYLPHQAAFLLPASYGEADRAVRIQAVALRLVAHGIGVNLRHATPTVTLPPRPPAMARPVPALPAAPAARAR</sequence>
<dbReference type="AlphaFoldDB" id="A0A5P2DS42"/>
<organism evidence="2 3">
    <name type="scientific">Streptomyces venezuelae</name>
    <dbReference type="NCBI Taxonomy" id="54571"/>
    <lineage>
        <taxon>Bacteria</taxon>
        <taxon>Bacillati</taxon>
        <taxon>Actinomycetota</taxon>
        <taxon>Actinomycetes</taxon>
        <taxon>Kitasatosporales</taxon>
        <taxon>Streptomycetaceae</taxon>
        <taxon>Streptomyces</taxon>
    </lineage>
</organism>
<name>A0A5P2DS42_STRVZ</name>
<evidence type="ECO:0000256" key="1">
    <source>
        <dbReference type="SAM" id="MobiDB-lite"/>
    </source>
</evidence>